<evidence type="ECO:0000256" key="3">
    <source>
        <dbReference type="ARBA" id="ARBA00012374"/>
    </source>
</evidence>
<dbReference type="AlphaFoldDB" id="A0A381VJZ3"/>
<comment type="catalytic activity">
    <reaction evidence="11">
        <text>di-trans,octa-cis-undecaprenyl diphosphate + H2O = di-trans,octa-cis-undecaprenyl phosphate + phosphate + H(+)</text>
        <dbReference type="Rhea" id="RHEA:28094"/>
        <dbReference type="ChEBI" id="CHEBI:15377"/>
        <dbReference type="ChEBI" id="CHEBI:15378"/>
        <dbReference type="ChEBI" id="CHEBI:43474"/>
        <dbReference type="ChEBI" id="CHEBI:58405"/>
        <dbReference type="ChEBI" id="CHEBI:60392"/>
        <dbReference type="EC" id="3.6.1.27"/>
    </reaction>
</comment>
<dbReference type="HAMAP" id="MF_01006">
    <property type="entry name" value="Undec_diphosphatase"/>
    <property type="match status" value="1"/>
</dbReference>
<feature type="transmembrane region" description="Helical" evidence="12">
    <location>
        <begin position="121"/>
        <end position="140"/>
    </location>
</feature>
<organism evidence="13">
    <name type="scientific">marine metagenome</name>
    <dbReference type="NCBI Taxonomy" id="408172"/>
    <lineage>
        <taxon>unclassified sequences</taxon>
        <taxon>metagenomes</taxon>
        <taxon>ecological metagenomes</taxon>
    </lineage>
</organism>
<evidence type="ECO:0000256" key="2">
    <source>
        <dbReference type="ARBA" id="ARBA00010621"/>
    </source>
</evidence>
<dbReference type="InterPro" id="IPR003824">
    <property type="entry name" value="UppP"/>
</dbReference>
<evidence type="ECO:0000256" key="5">
    <source>
        <dbReference type="ARBA" id="ARBA00022475"/>
    </source>
</evidence>
<evidence type="ECO:0000256" key="6">
    <source>
        <dbReference type="ARBA" id="ARBA00022692"/>
    </source>
</evidence>
<evidence type="ECO:0000256" key="4">
    <source>
        <dbReference type="ARBA" id="ARBA00021581"/>
    </source>
</evidence>
<evidence type="ECO:0000313" key="13">
    <source>
        <dbReference type="EMBL" id="SVA39793.1"/>
    </source>
</evidence>
<sequence length="273" mass="29038">MSFIQIIALAFVQGITEFLPISSSGHLILGSWLFDWPDQGLVFDTAVHVGTLAAVITYFRREWIQLFFGIGRNQLVQVDDSGGVIRARSLALLILMGTVPLAIGGLLMKDSIETNFRTPEAVGWSLLVTAVVLLVGELVGRRNRDLSTLSLPDSVIIGFAQMLSVLPGISRSGMTISIAIGFGMTRAAAARFSMLLATPAIAGAGLLLAGNAVNAAAPVNWYAALLGACISAFTGYLVIAGLIRFLKTRSFRPFIVYCVIVGILVLAATYSGF</sequence>
<comment type="similarity">
    <text evidence="2">Belongs to the UppP family.</text>
</comment>
<proteinExistence type="inferred from homology"/>
<evidence type="ECO:0000256" key="8">
    <source>
        <dbReference type="ARBA" id="ARBA00022989"/>
    </source>
</evidence>
<evidence type="ECO:0000256" key="1">
    <source>
        <dbReference type="ARBA" id="ARBA00004651"/>
    </source>
</evidence>
<evidence type="ECO:0000256" key="12">
    <source>
        <dbReference type="SAM" id="Phobius"/>
    </source>
</evidence>
<feature type="transmembrane region" description="Helical" evidence="12">
    <location>
        <begin position="219"/>
        <end position="242"/>
    </location>
</feature>
<dbReference type="EMBL" id="UINC01008855">
    <property type="protein sequence ID" value="SVA39793.1"/>
    <property type="molecule type" value="Genomic_DNA"/>
</dbReference>
<evidence type="ECO:0000256" key="9">
    <source>
        <dbReference type="ARBA" id="ARBA00023136"/>
    </source>
</evidence>
<protein>
    <recommendedName>
        <fullName evidence="4">Undecaprenyl-diphosphatase</fullName>
        <ecNumber evidence="3">3.6.1.27</ecNumber>
    </recommendedName>
    <alternativeName>
        <fullName evidence="10">Undecaprenyl pyrophosphate phosphatase</fullName>
    </alternativeName>
</protein>
<dbReference type="PANTHER" id="PTHR30622:SF4">
    <property type="entry name" value="UNDECAPRENYL-DIPHOSPHATASE"/>
    <property type="match status" value="1"/>
</dbReference>
<keyword evidence="9 12" id="KW-0472">Membrane</keyword>
<dbReference type="GO" id="GO:0005886">
    <property type="term" value="C:plasma membrane"/>
    <property type="evidence" value="ECO:0007669"/>
    <property type="project" value="UniProtKB-SubCell"/>
</dbReference>
<feature type="transmembrane region" description="Helical" evidence="12">
    <location>
        <begin position="192"/>
        <end position="213"/>
    </location>
</feature>
<dbReference type="GO" id="GO:0050380">
    <property type="term" value="F:undecaprenyl-diphosphatase activity"/>
    <property type="evidence" value="ECO:0007669"/>
    <property type="project" value="UniProtKB-EC"/>
</dbReference>
<gene>
    <name evidence="13" type="ORF">METZ01_LOCUS92647</name>
</gene>
<keyword evidence="7" id="KW-0378">Hydrolase</keyword>
<name>A0A381VJZ3_9ZZZZ</name>
<feature type="transmembrane region" description="Helical" evidence="12">
    <location>
        <begin position="254"/>
        <end position="272"/>
    </location>
</feature>
<keyword evidence="6 12" id="KW-0812">Transmembrane</keyword>
<feature type="transmembrane region" description="Helical" evidence="12">
    <location>
        <begin position="90"/>
        <end position="109"/>
    </location>
</feature>
<dbReference type="PANTHER" id="PTHR30622">
    <property type="entry name" value="UNDECAPRENYL-DIPHOSPHATASE"/>
    <property type="match status" value="1"/>
</dbReference>
<comment type="subcellular location">
    <subcellularLocation>
        <location evidence="1">Cell membrane</location>
        <topology evidence="1">Multi-pass membrane protein</topology>
    </subcellularLocation>
</comment>
<evidence type="ECO:0000256" key="10">
    <source>
        <dbReference type="ARBA" id="ARBA00032707"/>
    </source>
</evidence>
<evidence type="ECO:0000256" key="7">
    <source>
        <dbReference type="ARBA" id="ARBA00022801"/>
    </source>
</evidence>
<keyword evidence="8 12" id="KW-1133">Transmembrane helix</keyword>
<dbReference type="EC" id="3.6.1.27" evidence="3"/>
<accession>A0A381VJZ3</accession>
<reference evidence="13" key="1">
    <citation type="submission" date="2018-05" db="EMBL/GenBank/DDBJ databases">
        <authorList>
            <person name="Lanie J.A."/>
            <person name="Ng W.-L."/>
            <person name="Kazmierczak K.M."/>
            <person name="Andrzejewski T.M."/>
            <person name="Davidsen T.M."/>
            <person name="Wayne K.J."/>
            <person name="Tettelin H."/>
            <person name="Glass J.I."/>
            <person name="Rusch D."/>
            <person name="Podicherti R."/>
            <person name="Tsui H.-C.T."/>
            <person name="Winkler M.E."/>
        </authorList>
    </citation>
    <scope>NUCLEOTIDE SEQUENCE</scope>
</reference>
<evidence type="ECO:0000256" key="11">
    <source>
        <dbReference type="ARBA" id="ARBA00047594"/>
    </source>
</evidence>
<dbReference type="Pfam" id="PF02673">
    <property type="entry name" value="BacA"/>
    <property type="match status" value="1"/>
</dbReference>
<keyword evidence="5" id="KW-1003">Cell membrane</keyword>